<keyword evidence="3" id="KW-0238">DNA-binding</keyword>
<dbReference type="GO" id="GO:0000981">
    <property type="term" value="F:DNA-binding transcription factor activity, RNA polymerase II-specific"/>
    <property type="evidence" value="ECO:0007669"/>
    <property type="project" value="InterPro"/>
</dbReference>
<evidence type="ECO:0000313" key="8">
    <source>
        <dbReference type="Proteomes" id="UP000093000"/>
    </source>
</evidence>
<keyword evidence="8" id="KW-1185">Reference proteome</keyword>
<evidence type="ECO:0000256" key="2">
    <source>
        <dbReference type="ARBA" id="ARBA00022723"/>
    </source>
</evidence>
<dbReference type="EMBL" id="LUGH01000030">
    <property type="protein sequence ID" value="OBZ90882.1"/>
    <property type="molecule type" value="Genomic_DNA"/>
</dbReference>
<evidence type="ECO:0000256" key="3">
    <source>
        <dbReference type="ARBA" id="ARBA00023125"/>
    </source>
</evidence>
<dbReference type="SMART" id="SM00066">
    <property type="entry name" value="GAL4"/>
    <property type="match status" value="1"/>
</dbReference>
<keyword evidence="4" id="KW-0539">Nucleus</keyword>
<comment type="subcellular location">
    <subcellularLocation>
        <location evidence="1">Nucleus</location>
    </subcellularLocation>
</comment>
<dbReference type="SUPFAM" id="SSF57701">
    <property type="entry name" value="Zn2/Cys6 DNA-binding domain"/>
    <property type="match status" value="1"/>
</dbReference>
<dbReference type="PROSITE" id="PS00463">
    <property type="entry name" value="ZN2_CY6_FUNGAL_1"/>
    <property type="match status" value="1"/>
</dbReference>
<dbReference type="GO" id="GO:0008270">
    <property type="term" value="F:zinc ion binding"/>
    <property type="evidence" value="ECO:0007669"/>
    <property type="project" value="InterPro"/>
</dbReference>
<dbReference type="PANTHER" id="PTHR46910:SF3">
    <property type="entry name" value="HALOTOLERANCE PROTEIN 9-RELATED"/>
    <property type="match status" value="1"/>
</dbReference>
<dbReference type="PANTHER" id="PTHR46910">
    <property type="entry name" value="TRANSCRIPTION FACTOR PDR1"/>
    <property type="match status" value="1"/>
</dbReference>
<evidence type="ECO:0000259" key="6">
    <source>
        <dbReference type="PROSITE" id="PS50048"/>
    </source>
</evidence>
<comment type="caution">
    <text evidence="7">The sequence shown here is derived from an EMBL/GenBank/DDBJ whole genome shotgun (WGS) entry which is preliminary data.</text>
</comment>
<accession>A0A1C7NP31</accession>
<feature type="region of interest" description="Disordered" evidence="5">
    <location>
        <begin position="195"/>
        <end position="214"/>
    </location>
</feature>
<dbReference type="InterPro" id="IPR036864">
    <property type="entry name" value="Zn2-C6_fun-type_DNA-bd_sf"/>
</dbReference>
<dbReference type="AlphaFoldDB" id="A0A1C7NP31"/>
<dbReference type="OrthoDB" id="3362851at2759"/>
<evidence type="ECO:0000256" key="4">
    <source>
        <dbReference type="ARBA" id="ARBA00023242"/>
    </source>
</evidence>
<dbReference type="CDD" id="cd00067">
    <property type="entry name" value="GAL4"/>
    <property type="match status" value="1"/>
</dbReference>
<keyword evidence="2" id="KW-0479">Metal-binding</keyword>
<dbReference type="Pfam" id="PF00172">
    <property type="entry name" value="Zn_clus"/>
    <property type="match status" value="1"/>
</dbReference>
<organism evidence="7 8">
    <name type="scientific">Choanephora cucurbitarum</name>
    <dbReference type="NCBI Taxonomy" id="101091"/>
    <lineage>
        <taxon>Eukaryota</taxon>
        <taxon>Fungi</taxon>
        <taxon>Fungi incertae sedis</taxon>
        <taxon>Mucoromycota</taxon>
        <taxon>Mucoromycotina</taxon>
        <taxon>Mucoromycetes</taxon>
        <taxon>Mucorales</taxon>
        <taxon>Mucorineae</taxon>
        <taxon>Choanephoraceae</taxon>
        <taxon>Choanephoroideae</taxon>
        <taxon>Choanephora</taxon>
    </lineage>
</organism>
<reference evidence="7 8" key="1">
    <citation type="submission" date="2016-03" db="EMBL/GenBank/DDBJ databases">
        <title>Choanephora cucurbitarum.</title>
        <authorList>
            <person name="Min B."/>
            <person name="Park H."/>
            <person name="Park J.-H."/>
            <person name="Shin H.-D."/>
            <person name="Choi I.-G."/>
        </authorList>
    </citation>
    <scope>NUCLEOTIDE SEQUENCE [LARGE SCALE GENOMIC DNA]</scope>
    <source>
        <strain evidence="7 8">KUS-F28377</strain>
    </source>
</reference>
<dbReference type="InterPro" id="IPR050987">
    <property type="entry name" value="AtrR-like"/>
</dbReference>
<dbReference type="Proteomes" id="UP000093000">
    <property type="component" value="Unassembled WGS sequence"/>
</dbReference>
<dbReference type="InterPro" id="IPR001138">
    <property type="entry name" value="Zn2Cys6_DnaBD"/>
</dbReference>
<dbReference type="GO" id="GO:0005634">
    <property type="term" value="C:nucleus"/>
    <property type="evidence" value="ECO:0007669"/>
    <property type="project" value="UniProtKB-SubCell"/>
</dbReference>
<dbReference type="STRING" id="101091.A0A1C7NP31"/>
<dbReference type="Gene3D" id="4.10.240.10">
    <property type="entry name" value="Zn(2)-C6 fungal-type DNA-binding domain"/>
    <property type="match status" value="1"/>
</dbReference>
<sequence length="248" mass="27522">MNPTSKTVDGEKTRRKRLKVVSACGECRRKKTKCNGEKPCAGCLKAHVECKYVDATKTATISTAENDKFILQSTIYPQPQPPSSGHSTLSSIESIEERLGAIENILRTLLGSGKNKHLLQGLPHPIEASHSPLHSDTPVHVPHVQNRLIPREKRQRHEDNTMNEEAVVRNDFGHGCSLAPIKIINHTPNIRNLLNNEEDTNKKPRWYPQKSDDSYVNSPSSAFFRVSSTRLTHDMINSNSASTAAGTS</sequence>
<protein>
    <recommendedName>
        <fullName evidence="6">Zn(2)-C6 fungal-type domain-containing protein</fullName>
    </recommendedName>
</protein>
<evidence type="ECO:0000256" key="1">
    <source>
        <dbReference type="ARBA" id="ARBA00004123"/>
    </source>
</evidence>
<feature type="domain" description="Zn(2)-C6 fungal-type" evidence="6">
    <location>
        <begin position="23"/>
        <end position="52"/>
    </location>
</feature>
<evidence type="ECO:0000313" key="7">
    <source>
        <dbReference type="EMBL" id="OBZ90882.1"/>
    </source>
</evidence>
<gene>
    <name evidence="7" type="ORF">A0J61_01065</name>
</gene>
<evidence type="ECO:0000256" key="5">
    <source>
        <dbReference type="SAM" id="MobiDB-lite"/>
    </source>
</evidence>
<name>A0A1C7NP31_9FUNG</name>
<proteinExistence type="predicted"/>
<dbReference type="GO" id="GO:0003677">
    <property type="term" value="F:DNA binding"/>
    <property type="evidence" value="ECO:0007669"/>
    <property type="project" value="UniProtKB-KW"/>
</dbReference>
<dbReference type="PROSITE" id="PS50048">
    <property type="entry name" value="ZN2_CY6_FUNGAL_2"/>
    <property type="match status" value="1"/>
</dbReference>
<dbReference type="InParanoid" id="A0A1C7NP31"/>